<proteinExistence type="predicted"/>
<evidence type="ECO:0000259" key="1">
    <source>
        <dbReference type="Pfam" id="PF08346"/>
    </source>
</evidence>
<comment type="caution">
    <text evidence="2">The sequence shown here is derived from an EMBL/GenBank/DDBJ whole genome shotgun (WGS) entry which is preliminary data.</text>
</comment>
<gene>
    <name evidence="2" type="ORF">CBW21_08295</name>
</gene>
<sequence>MPAPFNPFHSSSEPLVSVFTGQINHEPALLCDARDLHEFLQVGRRFATWIAERIAEYGFLENQDFAAISRKREIGHGRGRTDYHLTLDTAKELAMVERTEQGRRVRRYFIECEKRLQQQMTYRIPPADVAVDAVALDEMLGHFHTIRDRVTDMARAFRVLERYSVVSEGGYPGWLELRDAAADMAGAINRLAPSGAHEFVNSPTVTAVDPSRSTAHMLMAQYGAPPTRRQRPAILPPPGLVTPISMIDVVREKVRSWAARQSPGYWATVDQMAQEALGLKLEDITSGDRMRLGRVIRELKWYRRRAPKSTGTFWAYQKPQY</sequence>
<dbReference type="Pfam" id="PF08346">
    <property type="entry name" value="AntA"/>
    <property type="match status" value="1"/>
</dbReference>
<dbReference type="PANTHER" id="PTHR36180">
    <property type="entry name" value="DNA-BINDING PROTEIN-RELATED-RELATED"/>
    <property type="match status" value="1"/>
</dbReference>
<evidence type="ECO:0000313" key="3">
    <source>
        <dbReference type="Proteomes" id="UP000196342"/>
    </source>
</evidence>
<dbReference type="AlphaFoldDB" id="A0A202BAH5"/>
<organism evidence="2 3">
    <name type="scientific">Chromobacterium violaceum</name>
    <dbReference type="NCBI Taxonomy" id="536"/>
    <lineage>
        <taxon>Bacteria</taxon>
        <taxon>Pseudomonadati</taxon>
        <taxon>Pseudomonadota</taxon>
        <taxon>Betaproteobacteria</taxon>
        <taxon>Neisseriales</taxon>
        <taxon>Chromobacteriaceae</taxon>
        <taxon>Chromobacterium</taxon>
    </lineage>
</organism>
<dbReference type="RefSeq" id="WP_087697686.1">
    <property type="nucleotide sequence ID" value="NZ_NHOO01000006.1"/>
</dbReference>
<evidence type="ECO:0000313" key="2">
    <source>
        <dbReference type="EMBL" id="OVE48556.1"/>
    </source>
</evidence>
<reference evidence="2 3" key="1">
    <citation type="submission" date="2017-05" db="EMBL/GenBank/DDBJ databases">
        <title>Chromobacterium violaceum GHPS1 isolated from Hydrocarbon polluted soil in French Guiana display an awesome secondary metabolite arsenal and a battery of drug and heavy-metal-resistance and detoxification of xenobiotics proteins.</title>
        <authorList>
            <person name="Belbahri L."/>
        </authorList>
    </citation>
    <scope>NUCLEOTIDE SEQUENCE [LARGE SCALE GENOMIC DNA]</scope>
    <source>
        <strain evidence="2 3">GHPS1</strain>
    </source>
</reference>
<name>A0A202BAH5_CHRVL</name>
<keyword evidence="3" id="KW-1185">Reference proteome</keyword>
<dbReference type="EMBL" id="NHOO01000006">
    <property type="protein sequence ID" value="OVE48556.1"/>
    <property type="molecule type" value="Genomic_DNA"/>
</dbReference>
<accession>A0A202BAH5</accession>
<dbReference type="PANTHER" id="PTHR36180:SF1">
    <property type="entry name" value="ANTA_ANTB ANTIREPRESSOR DOMAIN-CONTAINING PROTEIN"/>
    <property type="match status" value="1"/>
</dbReference>
<dbReference type="InterPro" id="IPR013557">
    <property type="entry name" value="AntA/B_antirep"/>
</dbReference>
<feature type="domain" description="AntA/AntB antirepressor" evidence="1">
    <location>
        <begin position="32"/>
        <end position="99"/>
    </location>
</feature>
<dbReference type="Proteomes" id="UP000196342">
    <property type="component" value="Unassembled WGS sequence"/>
</dbReference>
<protein>
    <recommendedName>
        <fullName evidence="1">AntA/AntB antirepressor domain-containing protein</fullName>
    </recommendedName>
</protein>